<evidence type="ECO:0000256" key="2">
    <source>
        <dbReference type="PROSITE-ProRule" id="PRU00169"/>
    </source>
</evidence>
<sequence>MTRSAPRRPTILVVDDSPGVLQHLEYLLAPHVTVVTAESGEQALRAVTADTALVLTDVHMPGMGGVDLARQLRRAHPLLPVVFMTGGVEADLRVQAQELDVLDVLRKPLRPGVLFPALQGWLARQPPRPDRDPVVAASQRAGARDTSGRASAGPASPGGALLPEWPRQQAQVLVAGLLALPGVTAVCAFNGRGEPLTSQEVLGVQVGSYLRFLLTAAQTLAPHLRVLAPLKAAQLEFQERVLVVCPSQDGFVAVLVRDTSGASSVKAWMRRRAG</sequence>
<dbReference type="InterPro" id="IPR011006">
    <property type="entry name" value="CheY-like_superfamily"/>
</dbReference>
<dbReference type="PANTHER" id="PTHR44591:SF3">
    <property type="entry name" value="RESPONSE REGULATORY DOMAIN-CONTAINING PROTEIN"/>
    <property type="match status" value="1"/>
</dbReference>
<dbReference type="Pfam" id="PF00072">
    <property type="entry name" value="Response_reg"/>
    <property type="match status" value="1"/>
</dbReference>
<feature type="modified residue" description="4-aspartylphosphate" evidence="2">
    <location>
        <position position="57"/>
    </location>
</feature>
<dbReference type="Gene3D" id="3.40.50.2300">
    <property type="match status" value="1"/>
</dbReference>
<dbReference type="RefSeq" id="WP_189069545.1">
    <property type="nucleotide sequence ID" value="NZ_BMPE01000008.1"/>
</dbReference>
<evidence type="ECO:0000256" key="1">
    <source>
        <dbReference type="ARBA" id="ARBA00022553"/>
    </source>
</evidence>
<dbReference type="SUPFAM" id="SSF52172">
    <property type="entry name" value="CheY-like"/>
    <property type="match status" value="1"/>
</dbReference>
<keyword evidence="6" id="KW-1185">Reference proteome</keyword>
<feature type="compositionally biased region" description="Low complexity" evidence="3">
    <location>
        <begin position="148"/>
        <end position="159"/>
    </location>
</feature>
<name>A0ABQ2FMW5_9DEIO</name>
<dbReference type="InterPro" id="IPR050595">
    <property type="entry name" value="Bact_response_regulator"/>
</dbReference>
<dbReference type="Proteomes" id="UP000604341">
    <property type="component" value="Unassembled WGS sequence"/>
</dbReference>
<protein>
    <submittedName>
        <fullName evidence="5">Transcriptional regulator</fullName>
    </submittedName>
</protein>
<keyword evidence="1 2" id="KW-0597">Phosphoprotein</keyword>
<dbReference type="CDD" id="cd00156">
    <property type="entry name" value="REC"/>
    <property type="match status" value="1"/>
</dbReference>
<dbReference type="EMBL" id="BMPE01000008">
    <property type="protein sequence ID" value="GGL06936.1"/>
    <property type="molecule type" value="Genomic_DNA"/>
</dbReference>
<organism evidence="5 6">
    <name type="scientific">Deinococcus radiotolerans</name>
    <dbReference type="NCBI Taxonomy" id="1309407"/>
    <lineage>
        <taxon>Bacteria</taxon>
        <taxon>Thermotogati</taxon>
        <taxon>Deinococcota</taxon>
        <taxon>Deinococci</taxon>
        <taxon>Deinococcales</taxon>
        <taxon>Deinococcaceae</taxon>
        <taxon>Deinococcus</taxon>
    </lineage>
</organism>
<evidence type="ECO:0000256" key="3">
    <source>
        <dbReference type="SAM" id="MobiDB-lite"/>
    </source>
</evidence>
<dbReference type="PANTHER" id="PTHR44591">
    <property type="entry name" value="STRESS RESPONSE REGULATOR PROTEIN 1"/>
    <property type="match status" value="1"/>
</dbReference>
<proteinExistence type="predicted"/>
<gene>
    <name evidence="5" type="ORF">GCM10010844_27170</name>
</gene>
<dbReference type="SMART" id="SM00448">
    <property type="entry name" value="REC"/>
    <property type="match status" value="1"/>
</dbReference>
<dbReference type="PROSITE" id="PS50110">
    <property type="entry name" value="RESPONSE_REGULATORY"/>
    <property type="match status" value="1"/>
</dbReference>
<feature type="domain" description="Response regulatory" evidence="4">
    <location>
        <begin position="10"/>
        <end position="122"/>
    </location>
</feature>
<evidence type="ECO:0000259" key="4">
    <source>
        <dbReference type="PROSITE" id="PS50110"/>
    </source>
</evidence>
<feature type="region of interest" description="Disordered" evidence="3">
    <location>
        <begin position="124"/>
        <end position="159"/>
    </location>
</feature>
<accession>A0ABQ2FMW5</accession>
<dbReference type="InterPro" id="IPR001789">
    <property type="entry name" value="Sig_transdc_resp-reg_receiver"/>
</dbReference>
<evidence type="ECO:0000313" key="6">
    <source>
        <dbReference type="Proteomes" id="UP000604341"/>
    </source>
</evidence>
<comment type="caution">
    <text evidence="5">The sequence shown here is derived from an EMBL/GenBank/DDBJ whole genome shotgun (WGS) entry which is preliminary data.</text>
</comment>
<reference evidence="6" key="1">
    <citation type="journal article" date="2019" name="Int. J. Syst. Evol. Microbiol.">
        <title>The Global Catalogue of Microorganisms (GCM) 10K type strain sequencing project: providing services to taxonomists for standard genome sequencing and annotation.</title>
        <authorList>
            <consortium name="The Broad Institute Genomics Platform"/>
            <consortium name="The Broad Institute Genome Sequencing Center for Infectious Disease"/>
            <person name="Wu L."/>
            <person name="Ma J."/>
        </authorList>
    </citation>
    <scope>NUCLEOTIDE SEQUENCE [LARGE SCALE GENOMIC DNA]</scope>
    <source>
        <strain evidence="6">JCM 19173</strain>
    </source>
</reference>
<evidence type="ECO:0000313" key="5">
    <source>
        <dbReference type="EMBL" id="GGL06936.1"/>
    </source>
</evidence>